<dbReference type="InterPro" id="IPR009057">
    <property type="entry name" value="Homeodomain-like_sf"/>
</dbReference>
<reference evidence="7 8" key="1">
    <citation type="submission" date="2018-05" db="EMBL/GenBank/DDBJ databases">
        <title>Genome Sequence of an Efficient Indole-Degrading Bacterium, Alcaligenes sp.YBY.</title>
        <authorList>
            <person name="Yang B."/>
        </authorList>
    </citation>
    <scope>NUCLEOTIDE SEQUENCE [LARGE SCALE GENOMIC DNA]</scope>
    <source>
        <strain evidence="7 8">YBY</strain>
    </source>
</reference>
<organism evidence="7 8">
    <name type="scientific">Alcaligenes faecalis</name>
    <dbReference type="NCBI Taxonomy" id="511"/>
    <lineage>
        <taxon>Bacteria</taxon>
        <taxon>Pseudomonadati</taxon>
        <taxon>Pseudomonadota</taxon>
        <taxon>Betaproteobacteria</taxon>
        <taxon>Burkholderiales</taxon>
        <taxon>Alcaligenaceae</taxon>
        <taxon>Alcaligenes</taxon>
    </lineage>
</organism>
<dbReference type="GO" id="GO:0003700">
    <property type="term" value="F:DNA-binding transcription factor activity"/>
    <property type="evidence" value="ECO:0007669"/>
    <property type="project" value="InterPro"/>
</dbReference>
<dbReference type="InterPro" id="IPR018062">
    <property type="entry name" value="HTH_AraC-typ_CS"/>
</dbReference>
<dbReference type="PANTHER" id="PTHR43280">
    <property type="entry name" value="ARAC-FAMILY TRANSCRIPTIONAL REGULATOR"/>
    <property type="match status" value="1"/>
</dbReference>
<dbReference type="PRINTS" id="PR00032">
    <property type="entry name" value="HTHARAC"/>
</dbReference>
<dbReference type="SMART" id="SM00448">
    <property type="entry name" value="REC"/>
    <property type="match status" value="1"/>
</dbReference>
<evidence type="ECO:0000256" key="4">
    <source>
        <dbReference type="PROSITE-ProRule" id="PRU00169"/>
    </source>
</evidence>
<dbReference type="Proteomes" id="UP000245216">
    <property type="component" value="Unassembled WGS sequence"/>
</dbReference>
<dbReference type="InterPro" id="IPR011006">
    <property type="entry name" value="CheY-like_superfamily"/>
</dbReference>
<evidence type="ECO:0000256" key="2">
    <source>
        <dbReference type="ARBA" id="ARBA00023125"/>
    </source>
</evidence>
<name>A0A2U2BLU3_ALCFA</name>
<keyword evidence="3" id="KW-0804">Transcription</keyword>
<comment type="caution">
    <text evidence="4">Lacks conserved residue(s) required for the propagation of feature annotation.</text>
</comment>
<dbReference type="PROSITE" id="PS00041">
    <property type="entry name" value="HTH_ARAC_FAMILY_1"/>
    <property type="match status" value="1"/>
</dbReference>
<proteinExistence type="predicted"/>
<keyword evidence="1" id="KW-0805">Transcription regulation</keyword>
<dbReference type="Pfam" id="PF00072">
    <property type="entry name" value="Response_reg"/>
    <property type="match status" value="1"/>
</dbReference>
<protein>
    <submittedName>
        <fullName evidence="7">DNA-binding response regulator</fullName>
    </submittedName>
</protein>
<evidence type="ECO:0000259" key="5">
    <source>
        <dbReference type="PROSITE" id="PS01124"/>
    </source>
</evidence>
<dbReference type="RefSeq" id="WP_109088992.1">
    <property type="nucleotide sequence ID" value="NZ_QEXO01000002.1"/>
</dbReference>
<dbReference type="EMBL" id="QEXO01000002">
    <property type="protein sequence ID" value="PWE14988.1"/>
    <property type="molecule type" value="Genomic_DNA"/>
</dbReference>
<accession>A0A2U2BLU3</accession>
<dbReference type="InterPro" id="IPR020449">
    <property type="entry name" value="Tscrpt_reg_AraC-type_HTH"/>
</dbReference>
<evidence type="ECO:0000313" key="8">
    <source>
        <dbReference type="Proteomes" id="UP000245216"/>
    </source>
</evidence>
<keyword evidence="2 7" id="KW-0238">DNA-binding</keyword>
<dbReference type="InterPro" id="IPR018060">
    <property type="entry name" value="HTH_AraC"/>
</dbReference>
<dbReference type="PROSITE" id="PS01124">
    <property type="entry name" value="HTH_ARAC_FAMILY_2"/>
    <property type="match status" value="1"/>
</dbReference>
<evidence type="ECO:0000259" key="6">
    <source>
        <dbReference type="PROSITE" id="PS50110"/>
    </source>
</evidence>
<dbReference type="GO" id="GO:0000160">
    <property type="term" value="P:phosphorelay signal transduction system"/>
    <property type="evidence" value="ECO:0007669"/>
    <property type="project" value="InterPro"/>
</dbReference>
<dbReference type="SMART" id="SM00342">
    <property type="entry name" value="HTH_ARAC"/>
    <property type="match status" value="1"/>
</dbReference>
<comment type="caution">
    <text evidence="7">The sequence shown here is derived from an EMBL/GenBank/DDBJ whole genome shotgun (WGS) entry which is preliminary data.</text>
</comment>
<dbReference type="SUPFAM" id="SSF52172">
    <property type="entry name" value="CheY-like"/>
    <property type="match status" value="1"/>
</dbReference>
<dbReference type="SUPFAM" id="SSF46689">
    <property type="entry name" value="Homeodomain-like"/>
    <property type="match status" value="1"/>
</dbReference>
<dbReference type="InterPro" id="IPR001789">
    <property type="entry name" value="Sig_transdc_resp-reg_receiver"/>
</dbReference>
<dbReference type="PANTHER" id="PTHR43280:SF28">
    <property type="entry name" value="HTH-TYPE TRANSCRIPTIONAL ACTIVATOR RHAS"/>
    <property type="match status" value="1"/>
</dbReference>
<feature type="domain" description="HTH araC/xylS-type" evidence="5">
    <location>
        <begin position="156"/>
        <end position="254"/>
    </location>
</feature>
<dbReference type="GO" id="GO:0043565">
    <property type="term" value="F:sequence-specific DNA binding"/>
    <property type="evidence" value="ECO:0007669"/>
    <property type="project" value="InterPro"/>
</dbReference>
<reference evidence="7 8" key="2">
    <citation type="submission" date="2018-05" db="EMBL/GenBank/DDBJ databases">
        <authorList>
            <person name="Lanie J.A."/>
            <person name="Ng W.-L."/>
            <person name="Kazmierczak K.M."/>
            <person name="Andrzejewski T.M."/>
            <person name="Davidsen T.M."/>
            <person name="Wayne K.J."/>
            <person name="Tettelin H."/>
            <person name="Glass J.I."/>
            <person name="Rusch D."/>
            <person name="Podicherti R."/>
            <person name="Tsui H.-C.T."/>
            <person name="Winkler M.E."/>
        </authorList>
    </citation>
    <scope>NUCLEOTIDE SEQUENCE [LARGE SCALE GENOMIC DNA]</scope>
    <source>
        <strain evidence="7 8">YBY</strain>
    </source>
</reference>
<dbReference type="PROSITE" id="PS50110">
    <property type="entry name" value="RESPONSE_REGULATORY"/>
    <property type="match status" value="1"/>
</dbReference>
<evidence type="ECO:0000256" key="3">
    <source>
        <dbReference type="ARBA" id="ARBA00023163"/>
    </source>
</evidence>
<evidence type="ECO:0000256" key="1">
    <source>
        <dbReference type="ARBA" id="ARBA00023015"/>
    </source>
</evidence>
<sequence>MCVSSEAHILFIAPEPAGVADLLVLLRTSFARISFALDAQQGLARCQSLLPDCVLSEYHLPRLRGDTFMRMLRSNPQTASIPVVFMSTVSCADSQLTALRSGARDFIAYQTNMQLVVERIRLHLGLKEVESDREDVSQVREWGRFTRPSLQHHLVDAVQQYVRDNLSDCLTAESLAEMFGTTGRRLNELFKGSCGLTVHDFVRSSRMRYAMHLLRKTDMAVTNVAVESGYVNPANFATAFRQYSGLSPSVYRQRNGTNI</sequence>
<evidence type="ECO:0000313" key="7">
    <source>
        <dbReference type="EMBL" id="PWE14988.1"/>
    </source>
</evidence>
<dbReference type="Pfam" id="PF12833">
    <property type="entry name" value="HTH_18"/>
    <property type="match status" value="1"/>
</dbReference>
<gene>
    <name evidence="7" type="ORF">DF183_09935</name>
</gene>
<dbReference type="Gene3D" id="3.40.50.2300">
    <property type="match status" value="1"/>
</dbReference>
<feature type="domain" description="Response regulatory" evidence="6">
    <location>
        <begin position="8"/>
        <end position="124"/>
    </location>
</feature>
<dbReference type="Gene3D" id="1.10.10.60">
    <property type="entry name" value="Homeodomain-like"/>
    <property type="match status" value="1"/>
</dbReference>
<dbReference type="AlphaFoldDB" id="A0A2U2BLU3"/>